<dbReference type="AlphaFoldDB" id="A0A2N8PA66"/>
<dbReference type="RefSeq" id="WP_073448582.1">
    <property type="nucleotide sequence ID" value="NZ_LJSN01000003.1"/>
</dbReference>
<reference evidence="2" key="1">
    <citation type="submission" date="2015-09" db="EMBL/GenBank/DDBJ databases">
        <authorList>
            <person name="Graham D.E."/>
            <person name="Mahan K.M."/>
            <person name="Klingeman D.M."/>
            <person name="Fida T."/>
            <person name="Giannone R.J."/>
            <person name="Hettich R.L."/>
            <person name="Parry R.J."/>
            <person name="Spain J.C."/>
        </authorList>
    </citation>
    <scope>NUCLEOTIDE SEQUENCE [LARGE SCALE GENOMIC DNA]</scope>
    <source>
        <strain evidence="2">JCM 4701</strain>
    </source>
</reference>
<dbReference type="InterPro" id="IPR007995">
    <property type="entry name" value="DUF742"/>
</dbReference>
<gene>
    <name evidence="1" type="ORF">AOB60_27435</name>
</gene>
<keyword evidence="2" id="KW-1185">Reference proteome</keyword>
<dbReference type="PANTHER" id="PTHR36221">
    <property type="entry name" value="DUF742 DOMAIN-CONTAINING PROTEIN"/>
    <property type="match status" value="1"/>
</dbReference>
<dbReference type="EMBL" id="LJSN01000003">
    <property type="protein sequence ID" value="PNE37924.1"/>
    <property type="molecule type" value="Genomic_DNA"/>
</dbReference>
<organism evidence="1 2">
    <name type="scientific">Streptomyces noursei</name>
    <name type="common">Streptomyces albulus</name>
    <dbReference type="NCBI Taxonomy" id="1971"/>
    <lineage>
        <taxon>Bacteria</taxon>
        <taxon>Bacillati</taxon>
        <taxon>Actinomycetota</taxon>
        <taxon>Actinomycetes</taxon>
        <taxon>Kitasatosporales</taxon>
        <taxon>Streptomycetaceae</taxon>
        <taxon>Streptomyces</taxon>
    </lineage>
</organism>
<accession>A0A2N8PA66</accession>
<evidence type="ECO:0000313" key="2">
    <source>
        <dbReference type="Proteomes" id="UP000236047"/>
    </source>
</evidence>
<comment type="caution">
    <text evidence="1">The sequence shown here is derived from an EMBL/GenBank/DDBJ whole genome shotgun (WGS) entry which is preliminary data.</text>
</comment>
<protein>
    <submittedName>
        <fullName evidence="1">Multi-component regulatory system-3</fullName>
    </submittedName>
</protein>
<evidence type="ECO:0000313" key="1">
    <source>
        <dbReference type="EMBL" id="PNE37924.1"/>
    </source>
</evidence>
<dbReference type="PANTHER" id="PTHR36221:SF1">
    <property type="entry name" value="DUF742 DOMAIN-CONTAINING PROTEIN"/>
    <property type="match status" value="1"/>
</dbReference>
<name>A0A2N8PA66_STRNR</name>
<sequence>MTVALPRRQRSPGPDAPWVDDVAGRLVRPYTVSRGRTRPTAHFDLMTMVRATGRRPVGLQGPDYDRVLGLCGRPVPVAEVAAHARLPAVVTKVLLADLVDCGALTARTPSAVSAVSAGPAPRTDRALLEAVLHGLRQRL</sequence>
<dbReference type="Pfam" id="PF05331">
    <property type="entry name" value="DUF742"/>
    <property type="match status" value="1"/>
</dbReference>
<dbReference type="Proteomes" id="UP000236047">
    <property type="component" value="Unassembled WGS sequence"/>
</dbReference>
<proteinExistence type="predicted"/>